<feature type="transmembrane region" description="Helical" evidence="1">
    <location>
        <begin position="42"/>
        <end position="61"/>
    </location>
</feature>
<dbReference type="AGR" id="WB:WBGene00006122"/>
<dbReference type="PANTHER" id="PTHR46178:SF3">
    <property type="entry name" value="SEVEN TM RECEPTOR"/>
    <property type="match status" value="1"/>
</dbReference>
<evidence type="ECO:0000256" key="1">
    <source>
        <dbReference type="SAM" id="Phobius"/>
    </source>
</evidence>
<protein>
    <submittedName>
        <fullName evidence="2">Seven TM Receptor</fullName>
    </submittedName>
</protein>
<dbReference type="STRING" id="6239.T06C12.2.1"/>
<feature type="transmembrane region" description="Helical" evidence="1">
    <location>
        <begin position="196"/>
        <end position="222"/>
    </location>
</feature>
<keyword evidence="1" id="KW-1133">Transmembrane helix</keyword>
<feature type="transmembrane region" description="Helical" evidence="1">
    <location>
        <begin position="242"/>
        <end position="264"/>
    </location>
</feature>
<dbReference type="InterPro" id="IPR019428">
    <property type="entry name" value="7TM_GPCR_serpentine_rcpt_Str"/>
</dbReference>
<dbReference type="WormBase" id="T06C12.2">
    <property type="protein sequence ID" value="CE16352"/>
    <property type="gene ID" value="WBGene00006122"/>
    <property type="gene designation" value="str-57"/>
</dbReference>
<dbReference type="PIR" id="T24567">
    <property type="entry name" value="T24567"/>
</dbReference>
<organism evidence="2 3">
    <name type="scientific">Caenorhabditis elegans</name>
    <dbReference type="NCBI Taxonomy" id="6239"/>
    <lineage>
        <taxon>Eukaryota</taxon>
        <taxon>Metazoa</taxon>
        <taxon>Ecdysozoa</taxon>
        <taxon>Nematoda</taxon>
        <taxon>Chromadorea</taxon>
        <taxon>Rhabditida</taxon>
        <taxon>Rhabditina</taxon>
        <taxon>Rhabditomorpha</taxon>
        <taxon>Rhabditoidea</taxon>
        <taxon>Rhabditidae</taxon>
        <taxon>Peloderinae</taxon>
        <taxon>Caenorhabditis</taxon>
    </lineage>
</organism>
<dbReference type="OMA" id="SINDWIP"/>
<name>O18041_CAEEL</name>
<evidence type="ECO:0000313" key="3">
    <source>
        <dbReference type="Proteomes" id="UP000001940"/>
    </source>
</evidence>
<sequence>MLNHKHTIFVTSTSLLICFIANFILIYISLFHSKQIQGTYKIMVVMFSTLGFLFSVSEFIARPFSHNYNRALILFSINDWIPSNNFLEIAIPIWMTFYLLIISFIGIQFVYRYLCLFHSTKIRYFDGSGKVLWISYLMIPAICYCVAFYQLLRPNDDSDEYLRNIIRENYDLEISTVARYILIPYSDTNTLQWKTLSLFIAAGTIMIIQYFIVIFFGVKLHLRMKEKLRQFSACQVKFQSQIFKALVTQTVGPTLFLVLPSAPFFLATLLSPYIDMEINWQTGWLYSFIGLYPIFDSIAFILIVSEYRKYVRSKLFCKTNKYPREFGSRISIRAVQFINTATVSET</sequence>
<dbReference type="HOGENOM" id="CLU_036335_4_2_1"/>
<gene>
    <name evidence="2 4" type="primary">str-57</name>
    <name evidence="2" type="ORF">CELE_T06C12.2</name>
    <name evidence="4" type="ORF">T06C12.2</name>
</gene>
<dbReference type="InParanoid" id="O18041"/>
<evidence type="ECO:0000313" key="4">
    <source>
        <dbReference type="WormBase" id="T06C12.2"/>
    </source>
</evidence>
<dbReference type="UCSC" id="T06C12.2">
    <property type="organism name" value="c. elegans"/>
</dbReference>
<dbReference type="PaxDb" id="6239-T06C12.2"/>
<reference evidence="2 3" key="1">
    <citation type="journal article" date="1998" name="Science">
        <title>Genome sequence of the nematode C. elegans: a platform for investigating biology.</title>
        <authorList>
            <consortium name="The C. elegans sequencing consortium"/>
            <person name="Sulson J.E."/>
            <person name="Waterston R."/>
        </authorList>
    </citation>
    <scope>NUCLEOTIDE SEQUENCE [LARGE SCALE GENOMIC DNA]</scope>
    <source>
        <strain evidence="2 3">Bristol N2</strain>
    </source>
</reference>
<dbReference type="KEGG" id="cel:CELE_T06C12.2"/>
<dbReference type="RefSeq" id="NP_506965.1">
    <property type="nucleotide sequence ID" value="NM_074564.2"/>
</dbReference>
<feature type="transmembrane region" description="Helical" evidence="1">
    <location>
        <begin position="131"/>
        <end position="152"/>
    </location>
</feature>
<dbReference type="CTD" id="188163"/>
<proteinExistence type="predicted"/>
<feature type="transmembrane region" description="Helical" evidence="1">
    <location>
        <begin position="89"/>
        <end position="111"/>
    </location>
</feature>
<feature type="transmembrane region" description="Helical" evidence="1">
    <location>
        <begin position="284"/>
        <end position="304"/>
    </location>
</feature>
<dbReference type="Proteomes" id="UP000001940">
    <property type="component" value="Chromosome V"/>
</dbReference>
<feature type="transmembrane region" description="Helical" evidence="1">
    <location>
        <begin position="6"/>
        <end position="30"/>
    </location>
</feature>
<dbReference type="FunCoup" id="O18041">
    <property type="interactions" value="16"/>
</dbReference>
<keyword evidence="1" id="KW-0812">Transmembrane</keyword>
<accession>O18041</accession>
<dbReference type="PhylomeDB" id="O18041"/>
<dbReference type="eggNOG" id="ENOG502R1A9">
    <property type="taxonomic scope" value="Eukaryota"/>
</dbReference>
<dbReference type="GeneID" id="188163"/>
<keyword evidence="1" id="KW-0472">Membrane</keyword>
<dbReference type="PANTHER" id="PTHR46178">
    <property type="entry name" value="SEVEN TM RECEPTOR"/>
    <property type="match status" value="1"/>
</dbReference>
<dbReference type="SUPFAM" id="SSF81321">
    <property type="entry name" value="Family A G protein-coupled receptor-like"/>
    <property type="match status" value="1"/>
</dbReference>
<keyword evidence="2" id="KW-0675">Receptor</keyword>
<keyword evidence="3" id="KW-1185">Reference proteome</keyword>
<evidence type="ECO:0000313" key="2">
    <source>
        <dbReference type="EMBL" id="CAB03302.1"/>
    </source>
</evidence>
<dbReference type="Pfam" id="PF10326">
    <property type="entry name" value="7TM_GPCR_Str"/>
    <property type="match status" value="1"/>
</dbReference>
<dbReference type="EMBL" id="BX284605">
    <property type="protein sequence ID" value="CAB03302.1"/>
    <property type="molecule type" value="Genomic_DNA"/>
</dbReference>
<dbReference type="AlphaFoldDB" id="O18041"/>